<dbReference type="PROSITE" id="PS00198">
    <property type="entry name" value="4FE4S_FER_1"/>
    <property type="match status" value="2"/>
</dbReference>
<dbReference type="Pfam" id="PF13237">
    <property type="entry name" value="Fer4_10"/>
    <property type="match status" value="1"/>
</dbReference>
<protein>
    <recommendedName>
        <fullName evidence="5">4Fe-4S ferredoxin-type domain-containing protein</fullName>
    </recommendedName>
</protein>
<dbReference type="InterPro" id="IPR050572">
    <property type="entry name" value="Fe-S_Ferredoxin"/>
</dbReference>
<gene>
    <name evidence="6" type="ORF">A2625_00860</name>
</gene>
<dbReference type="Gene3D" id="3.30.70.20">
    <property type="match status" value="1"/>
</dbReference>
<dbReference type="Proteomes" id="UP000178724">
    <property type="component" value="Unassembled WGS sequence"/>
</dbReference>
<evidence type="ECO:0000256" key="1">
    <source>
        <dbReference type="ARBA" id="ARBA00022485"/>
    </source>
</evidence>
<dbReference type="PANTHER" id="PTHR43687:SF4">
    <property type="entry name" value="BLR5484 PROTEIN"/>
    <property type="match status" value="1"/>
</dbReference>
<evidence type="ECO:0000313" key="6">
    <source>
        <dbReference type="EMBL" id="OGB90484.1"/>
    </source>
</evidence>
<keyword evidence="4" id="KW-0411">Iron-sulfur</keyword>
<evidence type="ECO:0000259" key="5">
    <source>
        <dbReference type="PROSITE" id="PS51379"/>
    </source>
</evidence>
<keyword evidence="2" id="KW-0479">Metal-binding</keyword>
<feature type="domain" description="4Fe-4S ferredoxin-type" evidence="5">
    <location>
        <begin position="40"/>
        <end position="70"/>
    </location>
</feature>
<dbReference type="PROSITE" id="PS51379">
    <property type="entry name" value="4FE4S_FER_2"/>
    <property type="match status" value="2"/>
</dbReference>
<evidence type="ECO:0000256" key="3">
    <source>
        <dbReference type="ARBA" id="ARBA00023004"/>
    </source>
</evidence>
<reference evidence="6 7" key="1">
    <citation type="journal article" date="2016" name="Nat. Commun.">
        <title>Thousands of microbial genomes shed light on interconnected biogeochemical processes in an aquifer system.</title>
        <authorList>
            <person name="Anantharaman K."/>
            <person name="Brown C.T."/>
            <person name="Hug L.A."/>
            <person name="Sharon I."/>
            <person name="Castelle C.J."/>
            <person name="Probst A.J."/>
            <person name="Thomas B.C."/>
            <person name="Singh A."/>
            <person name="Wilkins M.J."/>
            <person name="Karaoz U."/>
            <person name="Brodie E.L."/>
            <person name="Williams K.H."/>
            <person name="Hubbard S.S."/>
            <person name="Banfield J.F."/>
        </authorList>
    </citation>
    <scope>NUCLEOTIDE SEQUENCE [LARGE SCALE GENOMIC DNA]</scope>
</reference>
<name>A0A1F4Q3I0_UNCSA</name>
<accession>A0A1F4Q3I0</accession>
<dbReference type="EMBL" id="METM01000008">
    <property type="protein sequence ID" value="OGB90484.1"/>
    <property type="molecule type" value="Genomic_DNA"/>
</dbReference>
<dbReference type="PANTHER" id="PTHR43687">
    <property type="entry name" value="ADENYLYLSULFATE REDUCTASE, BETA SUBUNIT"/>
    <property type="match status" value="1"/>
</dbReference>
<dbReference type="InterPro" id="IPR017900">
    <property type="entry name" value="4Fe4S_Fe_S_CS"/>
</dbReference>
<dbReference type="GO" id="GO:0046872">
    <property type="term" value="F:metal ion binding"/>
    <property type="evidence" value="ECO:0007669"/>
    <property type="project" value="UniProtKB-KW"/>
</dbReference>
<dbReference type="SUPFAM" id="SSF54862">
    <property type="entry name" value="4Fe-4S ferredoxins"/>
    <property type="match status" value="1"/>
</dbReference>
<evidence type="ECO:0000256" key="4">
    <source>
        <dbReference type="ARBA" id="ARBA00023014"/>
    </source>
</evidence>
<dbReference type="GO" id="GO:0051539">
    <property type="term" value="F:4 iron, 4 sulfur cluster binding"/>
    <property type="evidence" value="ECO:0007669"/>
    <property type="project" value="UniProtKB-KW"/>
</dbReference>
<keyword evidence="3" id="KW-0408">Iron</keyword>
<proteinExistence type="predicted"/>
<evidence type="ECO:0000256" key="2">
    <source>
        <dbReference type="ARBA" id="ARBA00022723"/>
    </source>
</evidence>
<keyword evidence="1" id="KW-0004">4Fe-4S</keyword>
<sequence length="71" mass="8186">MAEPENNAKYDIEVNRKFCKNCRICIQFCPTGVYTEDDLGGPIIKFPEKCNNCRLCVIRCPEFAIKVEPKK</sequence>
<dbReference type="InterPro" id="IPR017896">
    <property type="entry name" value="4Fe4S_Fe-S-bd"/>
</dbReference>
<organism evidence="6 7">
    <name type="scientific">candidate division WOR-1 bacterium RIFCSPHIGHO2_01_FULL_53_15</name>
    <dbReference type="NCBI Taxonomy" id="1802564"/>
    <lineage>
        <taxon>Bacteria</taxon>
        <taxon>Bacillati</taxon>
        <taxon>Saganbacteria</taxon>
    </lineage>
</organism>
<evidence type="ECO:0000313" key="7">
    <source>
        <dbReference type="Proteomes" id="UP000178724"/>
    </source>
</evidence>
<dbReference type="AlphaFoldDB" id="A0A1F4Q3I0"/>
<feature type="domain" description="4Fe-4S ferredoxin-type" evidence="5">
    <location>
        <begin position="10"/>
        <end position="39"/>
    </location>
</feature>
<comment type="caution">
    <text evidence="6">The sequence shown here is derived from an EMBL/GenBank/DDBJ whole genome shotgun (WGS) entry which is preliminary data.</text>
</comment>